<dbReference type="SUPFAM" id="SSF52540">
    <property type="entry name" value="P-loop containing nucleoside triphosphate hydrolases"/>
    <property type="match status" value="2"/>
</dbReference>
<evidence type="ECO:0000256" key="3">
    <source>
        <dbReference type="ARBA" id="ARBA00022821"/>
    </source>
</evidence>
<proteinExistence type="predicted"/>
<protein>
    <recommendedName>
        <fullName evidence="4">AAA+ ATPase domain-containing protein</fullName>
    </recommendedName>
</protein>
<dbReference type="GO" id="GO:0009626">
    <property type="term" value="P:plant-type hypersensitive response"/>
    <property type="evidence" value="ECO:0007669"/>
    <property type="project" value="UniProtKB-ARBA"/>
</dbReference>
<evidence type="ECO:0000259" key="4">
    <source>
        <dbReference type="SMART" id="SM00382"/>
    </source>
</evidence>
<dbReference type="InterPro" id="IPR058922">
    <property type="entry name" value="WHD_DRP"/>
</dbReference>
<evidence type="ECO:0000256" key="1">
    <source>
        <dbReference type="ARBA" id="ARBA00022614"/>
    </source>
</evidence>
<dbReference type="eggNOG" id="KOG4658">
    <property type="taxonomic scope" value="Eukaryota"/>
</dbReference>
<dbReference type="PANTHER" id="PTHR36766:SF64">
    <property type="entry name" value="OS12G0206100 PROTEIN"/>
    <property type="match status" value="1"/>
</dbReference>
<dbReference type="GO" id="GO:0042742">
    <property type="term" value="P:defense response to bacterium"/>
    <property type="evidence" value="ECO:0007669"/>
    <property type="project" value="UniProtKB-ARBA"/>
</dbReference>
<evidence type="ECO:0000313" key="6">
    <source>
        <dbReference type="Proteomes" id="UP000008022"/>
    </source>
</evidence>
<keyword evidence="6" id="KW-1185">Reference proteome</keyword>
<reference evidence="5" key="2">
    <citation type="submission" date="2015-06" db="UniProtKB">
        <authorList>
            <consortium name="EnsemblPlants"/>
        </authorList>
    </citation>
    <scope>IDENTIFICATION</scope>
</reference>
<dbReference type="Gene3D" id="1.10.10.10">
    <property type="entry name" value="Winged helix-like DNA-binding domain superfamily/Winged helix DNA-binding domain"/>
    <property type="match status" value="2"/>
</dbReference>
<dbReference type="Pfam" id="PF25019">
    <property type="entry name" value="LRR_R13L1-DRL21"/>
    <property type="match status" value="2"/>
</dbReference>
<feature type="domain" description="AAA+ ATPase" evidence="4">
    <location>
        <begin position="206"/>
        <end position="350"/>
    </location>
</feature>
<dbReference type="Gene3D" id="3.40.50.300">
    <property type="entry name" value="P-loop containing nucleotide triphosphate hydrolases"/>
    <property type="match status" value="2"/>
</dbReference>
<dbReference type="Proteomes" id="UP000008022">
    <property type="component" value="Unassembled WGS sequence"/>
</dbReference>
<sequence length="2306" mass="262237">MAEVGWAVSALGWITSPVATRLLREGLEFLGFNESERLQDLETRIIPRMAQLMEQADRIPPGQRAPLEQWATKLRSAFYDAEDILDVADYHRLEKQVISQSGVMPMLDRAKDIISGKTSELKKILNKLEKIIEEGSQFLPPPVGTTSNGTDGNNISNTANKMTGTVTTSSALTEVIIGRDKERDEILRMLHETADDCEPSSWNSKCYSVIGIYGIGGSGKTTLAQHVCNYERRDNHFCLIMWVHVSQSFSVNKIYREMLEAASGEPSHEFCNLDSLQMKLEAALTSKRFLLVLDDIWPEKDVNSQYKLDQLLSPLKVGKRGSKVLVTTRFADAAMSLGARDPLKVPDLIEKDFLLLFMHYALDGVRLDSRQVEQFQTIGEEIMKKLKGSPLAARLVGARLRKQLNLKFWRRVENQDLLTHTMGALWWSYRHLDGQVKRSFAYCSIFPPGHMFARNELVELWMAEGFIKTTSGDEQMEDIGQNYFDELVSCSFLQTTKTADGSENERFTMHDLLHELATMVSGNDCFRVEEGEKKEFPPDARHLFINLYDPVKATEQICKLKKLRTLIFTSAFGGSAMTIEALEGMLKKLRKLRVVQVCLDGDVMMIPASICGLKHLRCLTVHSFGWTKVNLPRDFDKLYHLQILEIPNRGVLSCSNVKSMGSLISLRHVRNPSRFLLSESSVLVFPWIGELKSLRELSHFAVMNKKGHELQQLKSLNNLHGTLSICGLQNVGSKERALEAKLTDKKHLTGLSLTWSGEQSCNNTDIDVEMIEGLCPPSQITELLIYGYHGWKYPTWLSQNQNCPVTNLQVLHLWNCFNMEALPNIAELFGNLRELRVFNLPRLNILPRLPDGLKRLYIRQCEALVVTCVEDVEMIRSMLIERISRTDLSVRITHPEEISVFASEQPEMFKAILCNIIGLSAPVPEKSENMLSSIMPFICCEIEQENYPQLLLPASLECLYLEECIITDTVLRNCLRSCTCLTVLELEGVPFCKAIPYDVLKPLVELRITDCVHFTHLQGLADLNNLRRLSIGNCPNLETLQESDKVQALDWLSVGDVTLVPQLLSREACSSLPRLLVVDSTELRGEEILEQLTSLKFLTFHSCEWDSLPQNLASLACLQQLALMYCKHIRSLPMLHESLQSFKLSFCDPPFMKSCQQRARKAEARHRSIMAEVAAVGWAISTLGWIASPITTRLLNHGFDLLGFDESDKLRDLEARILPRMALLMEQADRIPLGQRAHLEQWSSSLRSAFYDAEDILDLADYHRLEKQVISRPSPRPTLDRLKHIISGETGKLKKILKKLENIIEEGSQFLPPLTGTISNVTNGIDISNPANKITGIITTSSALTQVIIGRDKERDEIVRMLHETSSDYEPNSSNNKCYSVIGIYGIGGSGKTTLAQHVYCYERTQTNNYFCPIMWVHVSQSFNVGKIYQEMLEAASGKPSHEFSNLDTLQMKLGAELTGKRFLLVLDDIWAEEDVSTRYKLDQLLSPLNVGERGSKVLVTTRSADAAISLGAQSPMQITDLNDNDFFKVFMNYALDGVSLDSQELEELQMIGGEIAKKLKGSPLAARLVGARLRKELVAAWPRRASYTMFWRIVEEQDLLRDTMGALWWSYQQLDGHVKRCFAYCSMFPPGHEFERDNLVKLWMAEDFIEITRSVEQMENVGQNYFDELVSCSFLQARTNTDGSENEKFIMHDLLHDLAVRTSGSDCFRVEHGDQTKEFPPDVRHLYVSSYDPRKLTEICKLKRLRTLIISYGSAVTIEALECMMKKLKMLRVVQILDLPHGGVLEFSRVVNMSDLVSLWHIRNSPYHFSYSDISGFPGVGELKSLRELSDFTVRKEKGYELHQLVNLNKLRGSLRISGLQNVESKERALEAKLTEKKHLTALSLVWSNPTEQVCSPDLQLEIIESLCPPSLLKELEIFRYSGLKYPSWLTQSFRCLQRLEIKECFNLKALPDIGELFIHLRTLALLQLPKLEILPRLPDSLKRLDIEQCHSLVLTCVEDVEMIRSLLTEQASHIDRSLNIMIHPEEIDRFANEQPVKFHRIVLDIFGRCDKLPLRLIRGWIRVEDHSQFLFPASMDRLTISDCAITDTVLHNCLRGSTSLTWLFLSELPFIISIPSEVMNSLAMLQHLCITRCAQLTYLQGLNHLSCLRSLEINQCPNLRALQEDEKVQVVDAIYINDIPLLPQLLSREGFSSLGTLYFGQKELREEEEEEEILRQQFASLTSLRRIVFCKWNRLPDTLVNLTCLQSLGLKYCNIRSLPTLPASLRVLTFNTCDKSFVRTCQMVGHPNYQKIAHVPVKEFFSYE</sequence>
<keyword evidence="2" id="KW-0677">Repeat</keyword>
<dbReference type="InterPro" id="IPR032675">
    <property type="entry name" value="LRR_dom_sf"/>
</dbReference>
<organism evidence="5 6">
    <name type="scientific">Oryza rufipogon</name>
    <name type="common">Brownbeard rice</name>
    <name type="synonym">Asian wild rice</name>
    <dbReference type="NCBI Taxonomy" id="4529"/>
    <lineage>
        <taxon>Eukaryota</taxon>
        <taxon>Viridiplantae</taxon>
        <taxon>Streptophyta</taxon>
        <taxon>Embryophyta</taxon>
        <taxon>Tracheophyta</taxon>
        <taxon>Spermatophyta</taxon>
        <taxon>Magnoliopsida</taxon>
        <taxon>Liliopsida</taxon>
        <taxon>Poales</taxon>
        <taxon>Poaceae</taxon>
        <taxon>BOP clade</taxon>
        <taxon>Oryzoideae</taxon>
        <taxon>Oryzeae</taxon>
        <taxon>Oryzinae</taxon>
        <taxon>Oryza</taxon>
    </lineage>
</organism>
<dbReference type="Gramene" id="ORUFI04G00620.1">
    <property type="protein sequence ID" value="ORUFI04G00620.1"/>
    <property type="gene ID" value="ORUFI04G00620"/>
</dbReference>
<dbReference type="STRING" id="4529.A0A0E0P4H7"/>
<dbReference type="EnsemblPlants" id="ORUFI04G00620.1">
    <property type="protein sequence ID" value="ORUFI04G00620.1"/>
    <property type="gene ID" value="ORUFI04G00620"/>
</dbReference>
<evidence type="ECO:0000313" key="5">
    <source>
        <dbReference type="EnsemblPlants" id="ORUFI04G00620.1"/>
    </source>
</evidence>
<dbReference type="InterPro" id="IPR056789">
    <property type="entry name" value="LRR_R13L1-DRL21"/>
</dbReference>
<feature type="domain" description="AAA+ ATPase" evidence="4">
    <location>
        <begin position="1378"/>
        <end position="1523"/>
    </location>
</feature>
<dbReference type="SUPFAM" id="SSF52058">
    <property type="entry name" value="L domain-like"/>
    <property type="match status" value="4"/>
</dbReference>
<dbReference type="FunFam" id="1.10.10.10:FF:000322">
    <property type="entry name" value="Probable disease resistance protein At1g63360"/>
    <property type="match status" value="2"/>
</dbReference>
<accession>A0A0E0P4H7</accession>
<keyword evidence="3" id="KW-0611">Plant defense</keyword>
<name>A0A0E0P4H7_ORYRU</name>
<dbReference type="OMA" id="TEQASHI"/>
<reference evidence="6" key="1">
    <citation type="submission" date="2013-06" db="EMBL/GenBank/DDBJ databases">
        <authorList>
            <person name="Zhao Q."/>
        </authorList>
    </citation>
    <scope>NUCLEOTIDE SEQUENCE</scope>
    <source>
        <strain evidence="6">cv. W1943</strain>
    </source>
</reference>
<dbReference type="Gene3D" id="3.80.10.10">
    <property type="entry name" value="Ribonuclease Inhibitor"/>
    <property type="match status" value="5"/>
</dbReference>
<dbReference type="GO" id="GO:0002758">
    <property type="term" value="P:innate immune response-activating signaling pathway"/>
    <property type="evidence" value="ECO:0007669"/>
    <property type="project" value="UniProtKB-ARBA"/>
</dbReference>
<evidence type="ECO:0000256" key="2">
    <source>
        <dbReference type="ARBA" id="ARBA00022737"/>
    </source>
</evidence>
<dbReference type="SMART" id="SM00382">
    <property type="entry name" value="AAA"/>
    <property type="match status" value="2"/>
</dbReference>
<keyword evidence="1" id="KW-0433">Leucine-rich repeat</keyword>
<dbReference type="Pfam" id="PF23559">
    <property type="entry name" value="WHD_DRP"/>
    <property type="match status" value="2"/>
</dbReference>
<dbReference type="GO" id="GO:0043531">
    <property type="term" value="F:ADP binding"/>
    <property type="evidence" value="ECO:0007669"/>
    <property type="project" value="InterPro"/>
</dbReference>
<dbReference type="InterPro" id="IPR027417">
    <property type="entry name" value="P-loop_NTPase"/>
</dbReference>
<dbReference type="InterPro" id="IPR036388">
    <property type="entry name" value="WH-like_DNA-bd_sf"/>
</dbReference>
<dbReference type="Pfam" id="PF00931">
    <property type="entry name" value="NB-ARC"/>
    <property type="match status" value="2"/>
</dbReference>
<dbReference type="InterPro" id="IPR002182">
    <property type="entry name" value="NB-ARC"/>
</dbReference>
<dbReference type="HOGENOM" id="CLU_001385_0_0_1"/>
<dbReference type="PANTHER" id="PTHR36766">
    <property type="entry name" value="PLANT BROAD-SPECTRUM MILDEW RESISTANCE PROTEIN RPW8"/>
    <property type="match status" value="1"/>
</dbReference>
<dbReference type="PRINTS" id="PR00364">
    <property type="entry name" value="DISEASERSIST"/>
</dbReference>
<dbReference type="InterPro" id="IPR003593">
    <property type="entry name" value="AAA+_ATPase"/>
</dbReference>